<gene>
    <name evidence="5" type="ORF">JT362_29135</name>
</gene>
<evidence type="ECO:0000256" key="2">
    <source>
        <dbReference type="ARBA" id="ARBA00022801"/>
    </source>
</evidence>
<accession>A0ABT2JH41</accession>
<keyword evidence="6" id="KW-1185">Reference proteome</keyword>
<proteinExistence type="inferred from homology"/>
<feature type="signal peptide" evidence="3">
    <location>
        <begin position="1"/>
        <end position="23"/>
    </location>
</feature>
<reference evidence="5 6" key="1">
    <citation type="submission" date="2021-02" db="EMBL/GenBank/DDBJ databases">
        <title>Actinophytocola xerophila sp. nov., isolated from soil of cotton cropping field.</title>
        <authorList>
            <person name="Huang R."/>
            <person name="Chen X."/>
            <person name="Ge X."/>
            <person name="Liu W."/>
        </authorList>
    </citation>
    <scope>NUCLEOTIDE SEQUENCE [LARGE SCALE GENOMIC DNA]</scope>
    <source>
        <strain evidence="5 6">S1-96</strain>
    </source>
</reference>
<dbReference type="InterPro" id="IPR019826">
    <property type="entry name" value="Carboxylesterase_B_AS"/>
</dbReference>
<dbReference type="RefSeq" id="WP_260195082.1">
    <property type="nucleotide sequence ID" value="NZ_JAFFZE010000023.1"/>
</dbReference>
<dbReference type="InterPro" id="IPR050309">
    <property type="entry name" value="Type-B_Carboxylest/Lipase"/>
</dbReference>
<keyword evidence="2 3" id="KW-0378">Hydrolase</keyword>
<evidence type="ECO:0000313" key="6">
    <source>
        <dbReference type="Proteomes" id="UP001156441"/>
    </source>
</evidence>
<sequence length="519" mass="54883">MRTLCVVLLSVAAVIGALVPATAAVPGALVRTDDGWLRGTSGPGYELYQGIPYAAPPVGALRWASPRAAAPWHGIRDATRPGPRCPQHATPGNAPSATEDCLYLNVTAPARARHAPVLVWLHGGSLTNGAGSDYAARRLAVRGRMVVVTVNYRLGNLGFFGLPGLENGGAFGVEDQQAALRWVRHNAAAFGGDPGNVTLAGESAGAHSVCAQLASPGAAGLFHRAVAQSSPCPTGLLDGSTLRPLLDVPYFVPAEWHEAHGTEVAREVGCADADRVLACLRDSPVDALLRAGTLPLPAYGTAVLPENPVDVFTEGRQHRMPLLTGVTRDEGTLFSPLVLPDLTEENYASALDGHFGRFGSRVAERYPLDAHGGSAHQAAAAVMSDLDWAWPQHDAERVLGAVMPTYAYEFLDRTAPPIPDFPGGLDPLASHGSEVAYLFDAPAAVEPLTARQRHLGDRMIRYWSRFAATGDPNAPGLPGWAPVTRANHHVQGLDLVPRGIGAFDRATAHDLAFWESLRP</sequence>
<dbReference type="Gene3D" id="3.40.50.1820">
    <property type="entry name" value="alpha/beta hydrolase"/>
    <property type="match status" value="1"/>
</dbReference>
<feature type="domain" description="Carboxylesterase type B" evidence="4">
    <location>
        <begin position="29"/>
        <end position="498"/>
    </location>
</feature>
<evidence type="ECO:0000313" key="5">
    <source>
        <dbReference type="EMBL" id="MCT2587197.1"/>
    </source>
</evidence>
<comment type="caution">
    <text evidence="5">The sequence shown here is derived from an EMBL/GenBank/DDBJ whole genome shotgun (WGS) entry which is preliminary data.</text>
</comment>
<dbReference type="Pfam" id="PF00135">
    <property type="entry name" value="COesterase"/>
    <property type="match status" value="1"/>
</dbReference>
<protein>
    <recommendedName>
        <fullName evidence="3">Carboxylic ester hydrolase</fullName>
        <ecNumber evidence="3">3.1.1.-</ecNumber>
    </recommendedName>
</protein>
<dbReference type="InterPro" id="IPR002018">
    <property type="entry name" value="CarbesteraseB"/>
</dbReference>
<evidence type="ECO:0000256" key="3">
    <source>
        <dbReference type="RuleBase" id="RU361235"/>
    </source>
</evidence>
<feature type="chain" id="PRO_5044956604" description="Carboxylic ester hydrolase" evidence="3">
    <location>
        <begin position="24"/>
        <end position="519"/>
    </location>
</feature>
<dbReference type="EC" id="3.1.1.-" evidence="3"/>
<name>A0ABT2JH41_9PSEU</name>
<dbReference type="InterPro" id="IPR029058">
    <property type="entry name" value="AB_hydrolase_fold"/>
</dbReference>
<dbReference type="SUPFAM" id="SSF53474">
    <property type="entry name" value="alpha/beta-Hydrolases"/>
    <property type="match status" value="1"/>
</dbReference>
<evidence type="ECO:0000256" key="1">
    <source>
        <dbReference type="ARBA" id="ARBA00005964"/>
    </source>
</evidence>
<comment type="similarity">
    <text evidence="1 3">Belongs to the type-B carboxylesterase/lipase family.</text>
</comment>
<dbReference type="EMBL" id="JAFFZE010000023">
    <property type="protein sequence ID" value="MCT2587197.1"/>
    <property type="molecule type" value="Genomic_DNA"/>
</dbReference>
<evidence type="ECO:0000259" key="4">
    <source>
        <dbReference type="Pfam" id="PF00135"/>
    </source>
</evidence>
<dbReference type="PROSITE" id="PS00122">
    <property type="entry name" value="CARBOXYLESTERASE_B_1"/>
    <property type="match status" value="1"/>
</dbReference>
<dbReference type="PANTHER" id="PTHR11559">
    <property type="entry name" value="CARBOXYLESTERASE"/>
    <property type="match status" value="1"/>
</dbReference>
<keyword evidence="3" id="KW-0732">Signal</keyword>
<dbReference type="Proteomes" id="UP001156441">
    <property type="component" value="Unassembled WGS sequence"/>
</dbReference>
<organism evidence="5 6">
    <name type="scientific">Actinophytocola gossypii</name>
    <dbReference type="NCBI Taxonomy" id="2812003"/>
    <lineage>
        <taxon>Bacteria</taxon>
        <taxon>Bacillati</taxon>
        <taxon>Actinomycetota</taxon>
        <taxon>Actinomycetes</taxon>
        <taxon>Pseudonocardiales</taxon>
        <taxon>Pseudonocardiaceae</taxon>
    </lineage>
</organism>